<feature type="domain" description="Protein kinase" evidence="1">
    <location>
        <begin position="608"/>
        <end position="899"/>
    </location>
</feature>
<evidence type="ECO:0000259" key="1">
    <source>
        <dbReference type="PROSITE" id="PS50011"/>
    </source>
</evidence>
<proteinExistence type="predicted"/>
<name>A0AAU9J935_9CILI</name>
<evidence type="ECO:0000313" key="3">
    <source>
        <dbReference type="Proteomes" id="UP001162131"/>
    </source>
</evidence>
<dbReference type="Gene3D" id="1.25.40.10">
    <property type="entry name" value="Tetratricopeptide repeat domain"/>
    <property type="match status" value="1"/>
</dbReference>
<dbReference type="GO" id="GO:0004672">
    <property type="term" value="F:protein kinase activity"/>
    <property type="evidence" value="ECO:0007669"/>
    <property type="project" value="InterPro"/>
</dbReference>
<sequence length="899" mass="107886">MNTDRFICKKCYHYALFQTNFKDFFCHKHSKDLCEVSTQNVLERIKHSVNQKSKEIIKNFIINAISCIERVLELINNLPEGDYNKDDKNSIENCINKLKALLEKCSKTDFVEAKAFYLPLEYFLIRLSDDAYKFTENVFVPDLNEDISYQAEMWLKFTDYIFNCNYFKILDYEWTWAYYHSSFKRLNDLLWVGLYQATEYLLIYEYESAQQCMESCKEICKEISFPHQIDEYIIEAFLLVIKLDQIYKSPKFSKGLQKVENKIISAGKMTKLKMFYHIFMNIFLYLNDLQSSKMYARKLLNHFDSIEAYLLLSNIYVSNLDLKKSRKYLKKAYLLIKKYMKKSFLTKAIILQELGIISIYQNQKEKAAKYFKVAIRHLREVKSNNQLIAFQKQYYLAKILLLQSDFKESFDIFYKEIFHFFKKPNKWISAELIKYHQEYVWLFYSMDLISEARSEILKNIKIWIDMFLRWNHPILFWVYLLSSAIAFRSGLWDECRTYLKSAKKIIKSNRFHNIKFLRTLIDEHLGFLYIKINDLDRAEKLLKRCIQSYEAPECHPIVDLFWLTYSLNGINLKKQNFIKSFEYLLKAQKFWDSKHKLKSHSCEIQIKLPWLSTFQNEQFAKQFKDLYTVEKKILEKGEYHLAHPEFDLQSFSKNIENEYNFLHRLGNLSEHFVKYYKLAHIGDEMICIRDQIKGNLYEEIIERSKNGIYWTEKELIAMASFLSESLAILHENYIYHGNLDPSSILISLNGEWKIGNFLEAKQFWIYSSTNKILEFDKNDWVDLSSENSKDDNLRLKTKIPIERKEVYLLGKIIWMAASLKSFDPTTFILDTTIKEKYSRDFQKFIDLMLLRLSDNLYWPYMRDINLKARNLLKISTPENYLIDLELQRLNLILKERNFH</sequence>
<protein>
    <recommendedName>
        <fullName evidence="1">Protein kinase domain-containing protein</fullName>
    </recommendedName>
</protein>
<dbReference type="Proteomes" id="UP001162131">
    <property type="component" value="Unassembled WGS sequence"/>
</dbReference>
<dbReference type="SUPFAM" id="SSF56112">
    <property type="entry name" value="Protein kinase-like (PK-like)"/>
    <property type="match status" value="1"/>
</dbReference>
<dbReference type="InterPro" id="IPR011009">
    <property type="entry name" value="Kinase-like_dom_sf"/>
</dbReference>
<dbReference type="SUPFAM" id="SSF48452">
    <property type="entry name" value="TPR-like"/>
    <property type="match status" value="1"/>
</dbReference>
<dbReference type="Gene3D" id="1.10.510.10">
    <property type="entry name" value="Transferase(Phosphotransferase) domain 1"/>
    <property type="match status" value="1"/>
</dbReference>
<dbReference type="PROSITE" id="PS50011">
    <property type="entry name" value="PROTEIN_KINASE_DOM"/>
    <property type="match status" value="1"/>
</dbReference>
<dbReference type="InterPro" id="IPR011990">
    <property type="entry name" value="TPR-like_helical_dom_sf"/>
</dbReference>
<reference evidence="2" key="1">
    <citation type="submission" date="2021-09" db="EMBL/GenBank/DDBJ databases">
        <authorList>
            <consortium name="AG Swart"/>
            <person name="Singh M."/>
            <person name="Singh A."/>
            <person name="Seah K."/>
            <person name="Emmerich C."/>
        </authorList>
    </citation>
    <scope>NUCLEOTIDE SEQUENCE</scope>
    <source>
        <strain evidence="2">ATCC30299</strain>
    </source>
</reference>
<dbReference type="GO" id="GO:0005524">
    <property type="term" value="F:ATP binding"/>
    <property type="evidence" value="ECO:0007669"/>
    <property type="project" value="InterPro"/>
</dbReference>
<accession>A0AAU9J935</accession>
<dbReference type="AlphaFoldDB" id="A0AAU9J935"/>
<dbReference type="EMBL" id="CAJZBQ010000025">
    <property type="protein sequence ID" value="CAG9320443.1"/>
    <property type="molecule type" value="Genomic_DNA"/>
</dbReference>
<organism evidence="2 3">
    <name type="scientific">Blepharisma stoltei</name>
    <dbReference type="NCBI Taxonomy" id="1481888"/>
    <lineage>
        <taxon>Eukaryota</taxon>
        <taxon>Sar</taxon>
        <taxon>Alveolata</taxon>
        <taxon>Ciliophora</taxon>
        <taxon>Postciliodesmatophora</taxon>
        <taxon>Heterotrichea</taxon>
        <taxon>Heterotrichida</taxon>
        <taxon>Blepharismidae</taxon>
        <taxon>Blepharisma</taxon>
    </lineage>
</organism>
<keyword evidence="3" id="KW-1185">Reference proteome</keyword>
<evidence type="ECO:0000313" key="2">
    <source>
        <dbReference type="EMBL" id="CAG9320443.1"/>
    </source>
</evidence>
<gene>
    <name evidence="2" type="ORF">BSTOLATCC_MIC26358</name>
</gene>
<comment type="caution">
    <text evidence="2">The sequence shown here is derived from an EMBL/GenBank/DDBJ whole genome shotgun (WGS) entry which is preliminary data.</text>
</comment>
<dbReference type="InterPro" id="IPR000719">
    <property type="entry name" value="Prot_kinase_dom"/>
</dbReference>